<dbReference type="Proteomes" id="UP000004016">
    <property type="component" value="Unassembled WGS sequence"/>
</dbReference>
<dbReference type="PROSITE" id="PS50267">
    <property type="entry name" value="NA_NEUROTRAN_SYMP_3"/>
    <property type="match status" value="1"/>
</dbReference>
<feature type="transmembrane region" description="Helical" evidence="6">
    <location>
        <begin position="314"/>
        <end position="339"/>
    </location>
</feature>
<dbReference type="InterPro" id="IPR000175">
    <property type="entry name" value="Na/ntran_symport"/>
</dbReference>
<feature type="transmembrane region" description="Helical" evidence="6">
    <location>
        <begin position="145"/>
        <end position="161"/>
    </location>
</feature>
<dbReference type="InterPro" id="IPR047218">
    <property type="entry name" value="YocR/YhdH-like"/>
</dbReference>
<comment type="caution">
    <text evidence="7">The sequence shown here is derived from an EMBL/GenBank/DDBJ whole genome shotgun (WGS) entry which is preliminary data.</text>
</comment>
<dbReference type="NCBIfam" id="NF037979">
    <property type="entry name" value="Na_transp"/>
    <property type="match status" value="1"/>
</dbReference>
<dbReference type="AlphaFoldDB" id="A6BGM1"/>
<evidence type="ECO:0000256" key="3">
    <source>
        <dbReference type="ARBA" id="ARBA00022692"/>
    </source>
</evidence>
<dbReference type="SUPFAM" id="SSF161070">
    <property type="entry name" value="SNF-like"/>
    <property type="match status" value="1"/>
</dbReference>
<evidence type="ECO:0000313" key="7">
    <source>
        <dbReference type="EMBL" id="EDM63124.1"/>
    </source>
</evidence>
<feature type="transmembrane region" description="Helical" evidence="6">
    <location>
        <begin position="273"/>
        <end position="294"/>
    </location>
</feature>
<organism evidence="7 8">
    <name type="scientific">Dorea longicatena DSM 13814</name>
    <dbReference type="NCBI Taxonomy" id="411462"/>
    <lineage>
        <taxon>Bacteria</taxon>
        <taxon>Bacillati</taxon>
        <taxon>Bacillota</taxon>
        <taxon>Clostridia</taxon>
        <taxon>Lachnospirales</taxon>
        <taxon>Lachnospiraceae</taxon>
        <taxon>Dorea</taxon>
    </lineage>
</organism>
<keyword evidence="4 6" id="KW-1133">Transmembrane helix</keyword>
<evidence type="ECO:0000256" key="6">
    <source>
        <dbReference type="SAM" id="Phobius"/>
    </source>
</evidence>
<feature type="transmembrane region" description="Helical" evidence="6">
    <location>
        <begin position="399"/>
        <end position="421"/>
    </location>
</feature>
<keyword evidence="3 6" id="KW-0812">Transmembrane</keyword>
<keyword evidence="2" id="KW-0813">Transport</keyword>
<sequence>MRGKKSMKQKNSFSGQIGFVFAAAGSAVGVGNLWRFPYLAAKDGGGLFLIIYLVLVLTVGFVLLTTDIAIGRKTGKSAIYAYESMRKKWKFLGVITFLVPVLIMTYYAVIGGWILRYIVIYLTSSGKQAVADNCFTSFISSPSSVWYGLIFMFLTALIVYNGVEKGIERVSKFIMPVLLIMVIGIAIFSLTLKTTLDDGTVRTGLQGLKVYMKPDLTGITIGRFLQITLDAMSQLFFSLSVSMGIMITYGSYVKKDVDLNKAVSQIEIMDTGVAFLAGVMIIPAVFVFSGLDGMSAGPGLMFVSLPKVFYCMGVVGRIIGILFFVLAGFAALTSCISVLESITANCMELFHTERKKTTRVLSVIYLIATAVIALGYSVFYVEVALPNGSTGQLLDIMDYISNSFMMPFISLLSAILIGWIMKPSWIAEEMELNGKKFKRKKLYNVMMRYIMPVIMMILFLQSTGVLNLIMK</sequence>
<feature type="transmembrane region" description="Helical" evidence="6">
    <location>
        <begin position="12"/>
        <end position="34"/>
    </location>
</feature>
<keyword evidence="5 6" id="KW-0472">Membrane</keyword>
<dbReference type="PRINTS" id="PR00176">
    <property type="entry name" value="NANEUSMPORT"/>
</dbReference>
<dbReference type="EMBL" id="AAXB02000006">
    <property type="protein sequence ID" value="EDM63124.1"/>
    <property type="molecule type" value="Genomic_DNA"/>
</dbReference>
<feature type="transmembrane region" description="Helical" evidence="6">
    <location>
        <begin position="231"/>
        <end position="252"/>
    </location>
</feature>
<comment type="subcellular location">
    <subcellularLocation>
        <location evidence="1">Membrane</location>
        <topology evidence="1">Multi-pass membrane protein</topology>
    </subcellularLocation>
</comment>
<evidence type="ECO:0000256" key="2">
    <source>
        <dbReference type="ARBA" id="ARBA00022448"/>
    </source>
</evidence>
<dbReference type="HOGENOM" id="CLU_006855_3_4_9"/>
<proteinExistence type="predicted"/>
<evidence type="ECO:0000313" key="8">
    <source>
        <dbReference type="Proteomes" id="UP000004016"/>
    </source>
</evidence>
<feature type="transmembrane region" description="Helical" evidence="6">
    <location>
        <begin position="173"/>
        <end position="192"/>
    </location>
</feature>
<dbReference type="Pfam" id="PF00209">
    <property type="entry name" value="SNF"/>
    <property type="match status" value="2"/>
</dbReference>
<evidence type="ECO:0000256" key="4">
    <source>
        <dbReference type="ARBA" id="ARBA00022989"/>
    </source>
</evidence>
<evidence type="ECO:0000256" key="5">
    <source>
        <dbReference type="ARBA" id="ARBA00023136"/>
    </source>
</evidence>
<dbReference type="PANTHER" id="PTHR42948:SF1">
    <property type="entry name" value="TRANSPORTER"/>
    <property type="match status" value="1"/>
</dbReference>
<dbReference type="CDD" id="cd10336">
    <property type="entry name" value="SLC6sbd_Tyt1-Like"/>
    <property type="match status" value="1"/>
</dbReference>
<reference evidence="7 8" key="1">
    <citation type="submission" date="2007-03" db="EMBL/GenBank/DDBJ databases">
        <authorList>
            <person name="Fulton L."/>
            <person name="Clifton S."/>
            <person name="Fulton B."/>
            <person name="Xu J."/>
            <person name="Minx P."/>
            <person name="Pepin K.H."/>
            <person name="Johnson M."/>
            <person name="Thiruvilangam P."/>
            <person name="Bhonagiri V."/>
            <person name="Nash W.E."/>
            <person name="Mardis E.R."/>
            <person name="Wilson R.K."/>
        </authorList>
    </citation>
    <scope>NUCLEOTIDE SEQUENCE [LARGE SCALE GENOMIC DNA]</scope>
    <source>
        <strain evidence="7 8">DSM 13814</strain>
    </source>
</reference>
<dbReference type="PANTHER" id="PTHR42948">
    <property type="entry name" value="TRANSPORTER"/>
    <property type="match status" value="1"/>
</dbReference>
<evidence type="ECO:0000256" key="1">
    <source>
        <dbReference type="ARBA" id="ARBA00004141"/>
    </source>
</evidence>
<dbReference type="InterPro" id="IPR037272">
    <property type="entry name" value="SNS_sf"/>
</dbReference>
<gene>
    <name evidence="7" type="ORF">DORLON_01443</name>
</gene>
<feature type="transmembrane region" description="Helical" evidence="6">
    <location>
        <begin position="442"/>
        <end position="461"/>
    </location>
</feature>
<feature type="transmembrane region" description="Helical" evidence="6">
    <location>
        <begin position="46"/>
        <end position="70"/>
    </location>
</feature>
<reference evidence="7 8" key="2">
    <citation type="submission" date="2007-04" db="EMBL/GenBank/DDBJ databases">
        <title>Draft genome sequence of Dorea longicatena (DSM 13814).</title>
        <authorList>
            <person name="Sudarsanam P."/>
            <person name="Ley R."/>
            <person name="Guruge J."/>
            <person name="Turnbaugh P.J."/>
            <person name="Mahowald M."/>
            <person name="Liep D."/>
            <person name="Gordon J."/>
        </authorList>
    </citation>
    <scope>NUCLEOTIDE SEQUENCE [LARGE SCALE GENOMIC DNA]</scope>
    <source>
        <strain evidence="7 8">DSM 13814</strain>
    </source>
</reference>
<name>A6BGM1_9FIRM</name>
<feature type="transmembrane region" description="Helical" evidence="6">
    <location>
        <begin position="360"/>
        <end position="379"/>
    </location>
</feature>
<feature type="transmembrane region" description="Helical" evidence="6">
    <location>
        <begin position="91"/>
        <end position="115"/>
    </location>
</feature>
<accession>A6BGM1</accession>
<protein>
    <submittedName>
        <fullName evidence="7">Sodium:neurotransmitter symporter family protein</fullName>
    </submittedName>
</protein>
<dbReference type="eggNOG" id="COG0733">
    <property type="taxonomic scope" value="Bacteria"/>
</dbReference>
<dbReference type="GO" id="GO:0016020">
    <property type="term" value="C:membrane"/>
    <property type="evidence" value="ECO:0007669"/>
    <property type="project" value="UniProtKB-SubCell"/>
</dbReference>